<evidence type="ECO:0000313" key="2">
    <source>
        <dbReference type="Proteomes" id="UP001604336"/>
    </source>
</evidence>
<dbReference type="PANTHER" id="PTHR31286">
    <property type="entry name" value="GLYCINE-RICH CELL WALL STRUCTURAL PROTEIN 1.8-LIKE"/>
    <property type="match status" value="1"/>
</dbReference>
<accession>A0ABD1SSV6</accession>
<dbReference type="InterPro" id="IPR040256">
    <property type="entry name" value="At4g02000-like"/>
</dbReference>
<dbReference type="EMBL" id="JBFOLK010000006">
    <property type="protein sequence ID" value="KAL2503765.1"/>
    <property type="molecule type" value="Genomic_DNA"/>
</dbReference>
<dbReference type="AlphaFoldDB" id="A0ABD1SSV6"/>
<dbReference type="PANTHER" id="PTHR31286:SF168">
    <property type="entry name" value="DUF4283 DOMAIN-CONTAINING PROTEIN"/>
    <property type="match status" value="1"/>
</dbReference>
<comment type="caution">
    <text evidence="1">The sequence shown here is derived from an EMBL/GenBank/DDBJ whole genome shotgun (WGS) entry which is preliminary data.</text>
</comment>
<sequence>MDNLTASKGRLAYARVLVEVDASVELVLFVNIWLATGNDREQKVIFEHEPKFCLTCRVFGHTLKSCVMFDSSMGNKKATDAVECNVIEQLDNAVGKKIKQTMVHSPEP</sequence>
<evidence type="ECO:0008006" key="3">
    <source>
        <dbReference type="Google" id="ProtNLM"/>
    </source>
</evidence>
<dbReference type="Proteomes" id="UP001604336">
    <property type="component" value="Unassembled WGS sequence"/>
</dbReference>
<keyword evidence="2" id="KW-1185">Reference proteome</keyword>
<protein>
    <recommendedName>
        <fullName evidence="3">Zinc knuckle CX2CX4HX4C domain-containing protein</fullName>
    </recommendedName>
</protein>
<name>A0ABD1SSV6_9LAMI</name>
<proteinExistence type="predicted"/>
<evidence type="ECO:0000313" key="1">
    <source>
        <dbReference type="EMBL" id="KAL2503765.1"/>
    </source>
</evidence>
<reference evidence="2" key="1">
    <citation type="submission" date="2024-07" db="EMBL/GenBank/DDBJ databases">
        <title>Two chromosome-level genome assemblies of Korean endemic species Abeliophyllum distichum and Forsythia ovata (Oleaceae).</title>
        <authorList>
            <person name="Jang H."/>
        </authorList>
    </citation>
    <scope>NUCLEOTIDE SEQUENCE [LARGE SCALE GENOMIC DNA]</scope>
</reference>
<organism evidence="1 2">
    <name type="scientific">Abeliophyllum distichum</name>
    <dbReference type="NCBI Taxonomy" id="126358"/>
    <lineage>
        <taxon>Eukaryota</taxon>
        <taxon>Viridiplantae</taxon>
        <taxon>Streptophyta</taxon>
        <taxon>Embryophyta</taxon>
        <taxon>Tracheophyta</taxon>
        <taxon>Spermatophyta</taxon>
        <taxon>Magnoliopsida</taxon>
        <taxon>eudicotyledons</taxon>
        <taxon>Gunneridae</taxon>
        <taxon>Pentapetalae</taxon>
        <taxon>asterids</taxon>
        <taxon>lamiids</taxon>
        <taxon>Lamiales</taxon>
        <taxon>Oleaceae</taxon>
        <taxon>Forsythieae</taxon>
        <taxon>Abeliophyllum</taxon>
    </lineage>
</organism>
<gene>
    <name evidence="1" type="ORF">Adt_19386</name>
</gene>